<dbReference type="Proteomes" id="UP000004750">
    <property type="component" value="Unassembled WGS sequence"/>
</dbReference>
<evidence type="ECO:0000313" key="1">
    <source>
        <dbReference type="EMBL" id="EHM53876.1"/>
    </source>
</evidence>
<reference evidence="1 2" key="1">
    <citation type="submission" date="2011-08" db="EMBL/GenBank/DDBJ databases">
        <authorList>
            <person name="Weinstock G."/>
            <person name="Sodergren E."/>
            <person name="Clifton S."/>
            <person name="Fulton L."/>
            <person name="Fulton B."/>
            <person name="Courtney L."/>
            <person name="Fronick C."/>
            <person name="Harrison M."/>
            <person name="Strong C."/>
            <person name="Farmer C."/>
            <person name="Delahaunty K."/>
            <person name="Markovic C."/>
            <person name="Hall O."/>
            <person name="Minx P."/>
            <person name="Tomlinson C."/>
            <person name="Mitreva M."/>
            <person name="Hou S."/>
            <person name="Chen J."/>
            <person name="Wollam A."/>
            <person name="Pepin K.H."/>
            <person name="Johnson M."/>
            <person name="Bhonagiri V."/>
            <person name="Zhang X."/>
            <person name="Suruliraj S."/>
            <person name="Warren W."/>
            <person name="Chinwalla A."/>
            <person name="Mardis E.R."/>
            <person name="Wilson R.K."/>
        </authorList>
    </citation>
    <scope>NUCLEOTIDE SEQUENCE [LARGE SCALE GENOMIC DNA]</scope>
    <source>
        <strain evidence="1 2">F0432</strain>
    </source>
</reference>
<protein>
    <submittedName>
        <fullName evidence="1">Uncharacterized protein</fullName>
    </submittedName>
</protein>
<dbReference type="EMBL" id="AGCM01000085">
    <property type="protein sequence ID" value="EHM53876.1"/>
    <property type="molecule type" value="Genomic_DNA"/>
</dbReference>
<accession>G9ZFI7</accession>
<proteinExistence type="predicted"/>
<sequence length="45" mass="5581">MREGKVWPLKRDKTWAYRYLRGRAKWMAAKVAEAWRHETRRSSFL</sequence>
<comment type="caution">
    <text evidence="1">The sequence shown here is derived from an EMBL/GenBank/DDBJ whole genome shotgun (WGS) entry which is preliminary data.</text>
</comment>
<dbReference type="HOGENOM" id="CLU_3197609_0_0_6"/>
<name>G9ZFI7_9GAMM</name>
<evidence type="ECO:0000313" key="2">
    <source>
        <dbReference type="Proteomes" id="UP000004750"/>
    </source>
</evidence>
<gene>
    <name evidence="1" type="ORF">HMPREF9080_01532</name>
</gene>
<organism evidence="1 2">
    <name type="scientific">Cardiobacterium valvarum F0432</name>
    <dbReference type="NCBI Taxonomy" id="797473"/>
    <lineage>
        <taxon>Bacteria</taxon>
        <taxon>Pseudomonadati</taxon>
        <taxon>Pseudomonadota</taxon>
        <taxon>Gammaproteobacteria</taxon>
        <taxon>Cardiobacteriales</taxon>
        <taxon>Cardiobacteriaceae</taxon>
        <taxon>Cardiobacterium</taxon>
    </lineage>
</organism>
<dbReference type="STRING" id="797473.HMPREF9080_01532"/>
<dbReference type="AlphaFoldDB" id="G9ZFI7"/>